<accession>A0A9X1UVS6</accession>
<keyword evidence="3" id="KW-0597">Phosphoprotein</keyword>
<dbReference type="SUPFAM" id="SSF55785">
    <property type="entry name" value="PYP-like sensor domain (PAS domain)"/>
    <property type="match status" value="1"/>
</dbReference>
<gene>
    <name evidence="8" type="ORF">LU635_01800</name>
</gene>
<dbReference type="Pfam" id="PF00512">
    <property type="entry name" value="HisKA"/>
    <property type="match status" value="1"/>
</dbReference>
<dbReference type="SMART" id="SM00388">
    <property type="entry name" value="HisKA"/>
    <property type="match status" value="1"/>
</dbReference>
<dbReference type="SMART" id="SM00387">
    <property type="entry name" value="HATPase_c"/>
    <property type="match status" value="1"/>
</dbReference>
<dbReference type="InterPro" id="IPR003661">
    <property type="entry name" value="HisK_dim/P_dom"/>
</dbReference>
<keyword evidence="6" id="KW-0902">Two-component regulatory system</keyword>
<comment type="catalytic activity">
    <reaction evidence="1">
        <text>ATP + protein L-histidine = ADP + protein N-phospho-L-histidine.</text>
        <dbReference type="EC" id="2.7.13.3"/>
    </reaction>
</comment>
<dbReference type="PROSITE" id="PS50109">
    <property type="entry name" value="HIS_KIN"/>
    <property type="match status" value="1"/>
</dbReference>
<dbReference type="InterPro" id="IPR003594">
    <property type="entry name" value="HATPase_dom"/>
</dbReference>
<keyword evidence="5" id="KW-0418">Kinase</keyword>
<dbReference type="PANTHER" id="PTHR43711">
    <property type="entry name" value="TWO-COMPONENT HISTIDINE KINASE"/>
    <property type="match status" value="1"/>
</dbReference>
<dbReference type="CDD" id="cd00082">
    <property type="entry name" value="HisKA"/>
    <property type="match status" value="1"/>
</dbReference>
<dbReference type="GO" id="GO:0005524">
    <property type="term" value="F:ATP binding"/>
    <property type="evidence" value="ECO:0007669"/>
    <property type="project" value="UniProtKB-KW"/>
</dbReference>
<evidence type="ECO:0000256" key="4">
    <source>
        <dbReference type="ARBA" id="ARBA00022679"/>
    </source>
</evidence>
<evidence type="ECO:0000313" key="9">
    <source>
        <dbReference type="Proteomes" id="UP001139344"/>
    </source>
</evidence>
<keyword evidence="8" id="KW-0547">Nucleotide-binding</keyword>
<evidence type="ECO:0000259" key="7">
    <source>
        <dbReference type="PROSITE" id="PS50109"/>
    </source>
</evidence>
<evidence type="ECO:0000256" key="3">
    <source>
        <dbReference type="ARBA" id="ARBA00022553"/>
    </source>
</evidence>
<proteinExistence type="predicted"/>
<evidence type="ECO:0000256" key="6">
    <source>
        <dbReference type="ARBA" id="ARBA00023012"/>
    </source>
</evidence>
<dbReference type="GO" id="GO:0000155">
    <property type="term" value="F:phosphorelay sensor kinase activity"/>
    <property type="evidence" value="ECO:0007669"/>
    <property type="project" value="InterPro"/>
</dbReference>
<evidence type="ECO:0000256" key="5">
    <source>
        <dbReference type="ARBA" id="ARBA00022777"/>
    </source>
</evidence>
<dbReference type="AlphaFoldDB" id="A0A9X1UVS6"/>
<dbReference type="PANTHER" id="PTHR43711:SF1">
    <property type="entry name" value="HISTIDINE KINASE 1"/>
    <property type="match status" value="1"/>
</dbReference>
<dbReference type="InterPro" id="IPR005467">
    <property type="entry name" value="His_kinase_dom"/>
</dbReference>
<feature type="domain" description="Histidine kinase" evidence="7">
    <location>
        <begin position="148"/>
        <end position="362"/>
    </location>
</feature>
<dbReference type="EC" id="2.7.13.3" evidence="2"/>
<dbReference type="PRINTS" id="PR00344">
    <property type="entry name" value="BCTRLSENSOR"/>
</dbReference>
<dbReference type="EMBL" id="JAJSON010000007">
    <property type="protein sequence ID" value="MCG9970354.1"/>
    <property type="molecule type" value="Genomic_DNA"/>
</dbReference>
<dbReference type="Pfam" id="PF13596">
    <property type="entry name" value="PAS_10"/>
    <property type="match status" value="1"/>
</dbReference>
<dbReference type="InterPro" id="IPR036097">
    <property type="entry name" value="HisK_dim/P_sf"/>
</dbReference>
<dbReference type="Proteomes" id="UP001139344">
    <property type="component" value="Unassembled WGS sequence"/>
</dbReference>
<dbReference type="Gene3D" id="3.30.565.10">
    <property type="entry name" value="Histidine kinase-like ATPase, C-terminal domain"/>
    <property type="match status" value="1"/>
</dbReference>
<organism evidence="8 9">
    <name type="scientific">Christiangramia crocea</name>
    <dbReference type="NCBI Taxonomy" id="2904124"/>
    <lineage>
        <taxon>Bacteria</taxon>
        <taxon>Pseudomonadati</taxon>
        <taxon>Bacteroidota</taxon>
        <taxon>Flavobacteriia</taxon>
        <taxon>Flavobacteriales</taxon>
        <taxon>Flavobacteriaceae</taxon>
        <taxon>Christiangramia</taxon>
    </lineage>
</organism>
<evidence type="ECO:0000256" key="2">
    <source>
        <dbReference type="ARBA" id="ARBA00012438"/>
    </source>
</evidence>
<dbReference type="Gene3D" id="1.10.287.130">
    <property type="match status" value="1"/>
</dbReference>
<dbReference type="InterPro" id="IPR035965">
    <property type="entry name" value="PAS-like_dom_sf"/>
</dbReference>
<comment type="caution">
    <text evidence="8">The sequence shown here is derived from an EMBL/GenBank/DDBJ whole genome shotgun (WGS) entry which is preliminary data.</text>
</comment>
<keyword evidence="4" id="KW-0808">Transferase</keyword>
<evidence type="ECO:0000256" key="1">
    <source>
        <dbReference type="ARBA" id="ARBA00000085"/>
    </source>
</evidence>
<keyword evidence="9" id="KW-1185">Reference proteome</keyword>
<dbReference type="InterPro" id="IPR004358">
    <property type="entry name" value="Sig_transdc_His_kin-like_C"/>
</dbReference>
<reference evidence="8" key="1">
    <citation type="submission" date="2021-12" db="EMBL/GenBank/DDBJ databases">
        <title>Description of Gramella crocea sp. nov., a new bacterium isolated from activated sludge.</title>
        <authorList>
            <person name="Zhang X."/>
        </authorList>
    </citation>
    <scope>NUCLEOTIDE SEQUENCE</scope>
    <source>
        <strain evidence="8">YB25</strain>
    </source>
</reference>
<protein>
    <recommendedName>
        <fullName evidence="2">histidine kinase</fullName>
        <ecNumber evidence="2">2.7.13.3</ecNumber>
    </recommendedName>
</protein>
<sequence length="368" mass="42098">MPQVIDENKSENEYKKNQDLENYFANTIIPQLFIDGNLILKKFTPPAMRHFSLTDEDINRDIHDVKENFRFPTLIENIEEVIQTGEILEKEVQTTDGKWYQMNILPYRVFEENRNDGVIITFVDITKRIRAIGELEKLNSEYHTLIDALSHDIRQPLSAIVLLSDTLLNAYNKQNTPQFEKYIATLKASSNAMRDLLKDFIAVSEDQPELDGEPVRVNIENIAQDVIVSLKSEIFNKSISIAADFQTSEIIFSKNNLRSILYNLLRNSIKYKKAGEPLKINISTVKQDDYVVLQVKDNGIGIAEEHQEAIFHKSTRVSHNIEGTGMGLYIIKRMLENNGGSIKVESKPGKGSTFSVYFSVNKDKYCVL</sequence>
<dbReference type="SUPFAM" id="SSF55874">
    <property type="entry name" value="ATPase domain of HSP90 chaperone/DNA topoisomerase II/histidine kinase"/>
    <property type="match status" value="1"/>
</dbReference>
<dbReference type="InterPro" id="IPR036890">
    <property type="entry name" value="HATPase_C_sf"/>
</dbReference>
<name>A0A9X1UVS6_9FLAO</name>
<keyword evidence="8" id="KW-0067">ATP-binding</keyword>
<dbReference type="Gene3D" id="3.30.450.20">
    <property type="entry name" value="PAS domain"/>
    <property type="match status" value="1"/>
</dbReference>
<dbReference type="Pfam" id="PF02518">
    <property type="entry name" value="HATPase_c"/>
    <property type="match status" value="1"/>
</dbReference>
<dbReference type="InterPro" id="IPR050736">
    <property type="entry name" value="Sensor_HK_Regulatory"/>
</dbReference>
<evidence type="ECO:0000313" key="8">
    <source>
        <dbReference type="EMBL" id="MCG9970354.1"/>
    </source>
</evidence>
<dbReference type="SUPFAM" id="SSF47384">
    <property type="entry name" value="Homodimeric domain of signal transducing histidine kinase"/>
    <property type="match status" value="1"/>
</dbReference>
<dbReference type="RefSeq" id="WP_240095581.1">
    <property type="nucleotide sequence ID" value="NZ_JAJSON010000007.1"/>
</dbReference>